<sequence length="37" mass="4382">MNYLLKNSVLFLIPRGTTEYSPAIHFVRTLIKRLNDF</sequence>
<keyword evidence="2" id="KW-1185">Reference proteome</keyword>
<reference evidence="1" key="1">
    <citation type="journal article" date="2021" name="Microb. Physiol.">
        <title>Proteogenomic Insights into the Physiology of Marine, Sulfate-Reducing, Filamentous Desulfonema limicola and Desulfonema magnum.</title>
        <authorList>
            <person name="Schnaars V."/>
            <person name="Wohlbrand L."/>
            <person name="Scheve S."/>
            <person name="Hinrichs C."/>
            <person name="Reinhardt R."/>
            <person name="Rabus R."/>
        </authorList>
    </citation>
    <scope>NUCLEOTIDE SEQUENCE</scope>
    <source>
        <strain evidence="1">4be13</strain>
    </source>
</reference>
<protein>
    <submittedName>
        <fullName evidence="1">Uncharacterized protein</fullName>
    </submittedName>
</protein>
<organism evidence="1 2">
    <name type="scientific">Desulfonema magnum</name>
    <dbReference type="NCBI Taxonomy" id="45655"/>
    <lineage>
        <taxon>Bacteria</taxon>
        <taxon>Pseudomonadati</taxon>
        <taxon>Thermodesulfobacteriota</taxon>
        <taxon>Desulfobacteria</taxon>
        <taxon>Desulfobacterales</taxon>
        <taxon>Desulfococcaceae</taxon>
        <taxon>Desulfonema</taxon>
    </lineage>
</organism>
<dbReference type="EMBL" id="CP061800">
    <property type="protein sequence ID" value="QTA90702.1"/>
    <property type="molecule type" value="Genomic_DNA"/>
</dbReference>
<name>A0A975GR99_9BACT</name>
<dbReference type="KEGG" id="dmm:dnm_067630"/>
<dbReference type="Proteomes" id="UP000663722">
    <property type="component" value="Chromosome"/>
</dbReference>
<dbReference type="AlphaFoldDB" id="A0A975GR99"/>
<evidence type="ECO:0000313" key="2">
    <source>
        <dbReference type="Proteomes" id="UP000663722"/>
    </source>
</evidence>
<evidence type="ECO:0000313" key="1">
    <source>
        <dbReference type="EMBL" id="QTA90702.1"/>
    </source>
</evidence>
<gene>
    <name evidence="1" type="ORF">dnm_067630</name>
</gene>
<proteinExistence type="predicted"/>
<accession>A0A975GR99</accession>